<dbReference type="GeneID" id="5141889"/>
<protein>
    <submittedName>
        <fullName evidence="1">Se29-like protein</fullName>
    </submittedName>
</protein>
<dbReference type="EMBL" id="DQ504428">
    <property type="protein sequence ID" value="ABF47467.1"/>
    <property type="molecule type" value="Genomic_DNA"/>
</dbReference>
<accession>Q0N3X6</accession>
<proteinExistence type="predicted"/>
<evidence type="ECO:0000313" key="2">
    <source>
        <dbReference type="Proteomes" id="UP000214353"/>
    </source>
</evidence>
<dbReference type="OrthoDB" id="18602at10239"/>
<organism evidence="1 2">
    <name type="scientific">Clanis bilineata nucleopolyhedrovirus</name>
    <dbReference type="NCBI Taxonomy" id="1307957"/>
    <lineage>
        <taxon>Viruses</taxon>
        <taxon>Viruses incertae sedis</taxon>
        <taxon>Naldaviricetes</taxon>
        <taxon>Lefavirales</taxon>
        <taxon>Baculoviridae</taxon>
        <taxon>Alphabaculovirus</taxon>
        <taxon>Alphabaculovirus clabilineatae</taxon>
    </lineage>
</organism>
<dbReference type="KEGG" id="vg:5141889"/>
<evidence type="ECO:0000313" key="1">
    <source>
        <dbReference type="EMBL" id="ABF47467.1"/>
    </source>
</evidence>
<sequence length="243" mass="28039">MTTANVLTTCLPYDIKVYFDETIAHCAKVLKLTDIEYKCWYVVRNREILNAKVRIVVESQQKFVQATFQHGHSNVSLINALDKNFPIIFDGFMCENDESLTVPFNVSRVRALRPECKLNVKKMASVMGSETLLKMYLHEAINLKRSLFNRNHLDIHTVSDSELELLLKLSDVSQFSHTDVIHCNKTTSNINFMLDNVDRRSNKLKEKKKLINVSRWAPIDCTTGELIMCVDFVFVFNEGDWVV</sequence>
<keyword evidence="2" id="KW-1185">Reference proteome</keyword>
<dbReference type="InterPro" id="IPR009661">
    <property type="entry name" value="AcMNPV_Da18"/>
</dbReference>
<dbReference type="RefSeq" id="YP_717665.1">
    <property type="nucleotide sequence ID" value="NC_008293.1"/>
</dbReference>
<name>Q0N3X6_9ABAC</name>
<dbReference type="Pfam" id="PF06856">
    <property type="entry name" value="AcMNPV_Orf17"/>
    <property type="match status" value="1"/>
</dbReference>
<reference evidence="1 2" key="1">
    <citation type="journal article" date="2009" name="BMC Genomics">
        <title>Genomic sequence, organization and characteristics of a new nucleopolyhedrovirus isolated from Clanis bilineata larva.</title>
        <authorList>
            <person name="Zhu S.Y."/>
            <person name="Yi J.P."/>
            <person name="Shen W.D."/>
            <person name="Wang L.Q."/>
            <person name="He H.G."/>
            <person name="Wang Y."/>
            <person name="Li B."/>
            <person name="Wang W.B."/>
        </authorList>
    </citation>
    <scope>NUCLEOTIDE SEQUENCE [LARGE SCALE GENOMIC DNA]</scope>
    <source>
        <strain evidence="1">DZ1</strain>
    </source>
</reference>
<dbReference type="Proteomes" id="UP000214353">
    <property type="component" value="Segment"/>
</dbReference>